<dbReference type="InterPro" id="IPR001138">
    <property type="entry name" value="Zn2Cys6_DnaBD"/>
</dbReference>
<keyword evidence="6" id="KW-0539">Nucleus</keyword>
<evidence type="ECO:0000256" key="6">
    <source>
        <dbReference type="ARBA" id="ARBA00023242"/>
    </source>
</evidence>
<evidence type="ECO:0000256" key="5">
    <source>
        <dbReference type="ARBA" id="ARBA00022833"/>
    </source>
</evidence>
<protein>
    <recommendedName>
        <fullName evidence="9">C2H2-type domain-containing protein</fullName>
    </recommendedName>
</protein>
<dbReference type="InterPro" id="IPR051059">
    <property type="entry name" value="VerF-like"/>
</dbReference>
<evidence type="ECO:0000256" key="7">
    <source>
        <dbReference type="PROSITE-ProRule" id="PRU00042"/>
    </source>
</evidence>
<dbReference type="Pfam" id="PF00096">
    <property type="entry name" value="zf-C2H2"/>
    <property type="match status" value="1"/>
</dbReference>
<evidence type="ECO:0000256" key="3">
    <source>
        <dbReference type="ARBA" id="ARBA00022737"/>
    </source>
</evidence>
<feature type="compositionally biased region" description="Low complexity" evidence="8">
    <location>
        <begin position="131"/>
        <end position="144"/>
    </location>
</feature>
<dbReference type="PANTHER" id="PTHR40626">
    <property type="entry name" value="MIP31509P"/>
    <property type="match status" value="1"/>
</dbReference>
<dbReference type="InterPro" id="IPR036864">
    <property type="entry name" value="Zn2-C6_fun-type_DNA-bd_sf"/>
</dbReference>
<dbReference type="EMBL" id="ML987196">
    <property type="protein sequence ID" value="KAF2247820.1"/>
    <property type="molecule type" value="Genomic_DNA"/>
</dbReference>
<evidence type="ECO:0000256" key="1">
    <source>
        <dbReference type="ARBA" id="ARBA00004123"/>
    </source>
</evidence>
<dbReference type="CDD" id="cd00067">
    <property type="entry name" value="GAL4"/>
    <property type="match status" value="1"/>
</dbReference>
<dbReference type="GO" id="GO:0008270">
    <property type="term" value="F:zinc ion binding"/>
    <property type="evidence" value="ECO:0007669"/>
    <property type="project" value="UniProtKB-KW"/>
</dbReference>
<dbReference type="SMART" id="SM00066">
    <property type="entry name" value="GAL4"/>
    <property type="match status" value="1"/>
</dbReference>
<evidence type="ECO:0000256" key="4">
    <source>
        <dbReference type="ARBA" id="ARBA00022771"/>
    </source>
</evidence>
<keyword evidence="3" id="KW-0677">Repeat</keyword>
<keyword evidence="4 7" id="KW-0863">Zinc-finger</keyword>
<dbReference type="GO" id="GO:0000785">
    <property type="term" value="C:chromatin"/>
    <property type="evidence" value="ECO:0007669"/>
    <property type="project" value="TreeGrafter"/>
</dbReference>
<dbReference type="CDD" id="cd12148">
    <property type="entry name" value="fungal_TF_MHR"/>
    <property type="match status" value="1"/>
</dbReference>
<evidence type="ECO:0000259" key="9">
    <source>
        <dbReference type="PROSITE" id="PS50157"/>
    </source>
</evidence>
<dbReference type="GO" id="GO:0006351">
    <property type="term" value="P:DNA-templated transcription"/>
    <property type="evidence" value="ECO:0007669"/>
    <property type="project" value="InterPro"/>
</dbReference>
<dbReference type="Pfam" id="PF04082">
    <property type="entry name" value="Fungal_trans"/>
    <property type="match status" value="1"/>
</dbReference>
<dbReference type="GeneID" id="54579205"/>
<evidence type="ECO:0000256" key="8">
    <source>
        <dbReference type="SAM" id="MobiDB-lite"/>
    </source>
</evidence>
<keyword evidence="2" id="KW-0479">Metal-binding</keyword>
<name>A0A6A6IE22_9PLEO</name>
<dbReference type="Proteomes" id="UP000800094">
    <property type="component" value="Unassembled WGS sequence"/>
</dbReference>
<dbReference type="InterPro" id="IPR007219">
    <property type="entry name" value="XnlR_reg_dom"/>
</dbReference>
<dbReference type="PROSITE" id="PS00028">
    <property type="entry name" value="ZINC_FINGER_C2H2_1"/>
    <property type="match status" value="1"/>
</dbReference>
<reference evidence="10" key="1">
    <citation type="journal article" date="2020" name="Stud. Mycol.">
        <title>101 Dothideomycetes genomes: a test case for predicting lifestyles and emergence of pathogens.</title>
        <authorList>
            <person name="Haridas S."/>
            <person name="Albert R."/>
            <person name="Binder M."/>
            <person name="Bloem J."/>
            <person name="Labutti K."/>
            <person name="Salamov A."/>
            <person name="Andreopoulos B."/>
            <person name="Baker S."/>
            <person name="Barry K."/>
            <person name="Bills G."/>
            <person name="Bluhm B."/>
            <person name="Cannon C."/>
            <person name="Castanera R."/>
            <person name="Culley D."/>
            <person name="Daum C."/>
            <person name="Ezra D."/>
            <person name="Gonzalez J."/>
            <person name="Henrissat B."/>
            <person name="Kuo A."/>
            <person name="Liang C."/>
            <person name="Lipzen A."/>
            <person name="Lutzoni F."/>
            <person name="Magnuson J."/>
            <person name="Mondo S."/>
            <person name="Nolan M."/>
            <person name="Ohm R."/>
            <person name="Pangilinan J."/>
            <person name="Park H.-J."/>
            <person name="Ramirez L."/>
            <person name="Alfaro M."/>
            <person name="Sun H."/>
            <person name="Tritt A."/>
            <person name="Yoshinaga Y."/>
            <person name="Zwiers L.-H."/>
            <person name="Turgeon B."/>
            <person name="Goodwin S."/>
            <person name="Spatafora J."/>
            <person name="Crous P."/>
            <person name="Grigoriev I."/>
        </authorList>
    </citation>
    <scope>NUCLEOTIDE SEQUENCE</scope>
    <source>
        <strain evidence="10">CBS 122368</strain>
    </source>
</reference>
<dbReference type="PROSITE" id="PS50157">
    <property type="entry name" value="ZINC_FINGER_C2H2_2"/>
    <property type="match status" value="1"/>
</dbReference>
<feature type="domain" description="C2H2-type" evidence="9">
    <location>
        <begin position="12"/>
        <end position="39"/>
    </location>
</feature>
<dbReference type="SUPFAM" id="SSF57701">
    <property type="entry name" value="Zn2/Cys6 DNA-binding domain"/>
    <property type="match status" value="1"/>
</dbReference>
<dbReference type="AlphaFoldDB" id="A0A6A6IE22"/>
<dbReference type="GO" id="GO:0000981">
    <property type="term" value="F:DNA-binding transcription factor activity, RNA polymerase II-specific"/>
    <property type="evidence" value="ECO:0007669"/>
    <property type="project" value="InterPro"/>
</dbReference>
<sequence length="721" mass="81261">MSVAVGTSTQSFECSECGNRFGRSEHLERHILSHGKQRPFECIFCRHSFKRRDVLKRHWQTCKLRLEQDQEIPRLVPKIKGKKRKACDRCARLKKACSLGYPCESCREKMVACTFNPVARGSANYEEDDTGAVSSNCGNSSSDNGQREEQHGGQIDNPFEMDELNAGFGSESLSWEAEETEGNEGGSQLLHSPAVHVWTSLRPASPSDFDIITLNRFPFLSKFTKGNGFLDSFECGSHNERQAIAREASERLGLDPFETNSTGELLDVSSRGASSSSVWISDELALKTCEIVDQIKAITWNKPRGSKITISWSPLLEQMCFDFFSPPNLRKFLELFWSSWYPNSPIIHRPTFNDAQCPCSLLLSMVLIGACMSPDSRDHAGANIWFNSLEEMIFSCDELFSEADPGDNWLERPAVRRRFELLQAAYFVCLLQNWEGSEESKRRIRRHRYSTVIAFARDFGMSNATLRHLHVGDISTFSWESFVLQESLIRTFIYIFLLDSAFVIFNNSPPRLVVPELKMDLACPEPCFQATSSEECFIQLHSWNAVRASGQRLDVSLAVEIICQGQISDEDQAVFSALSILNMFTIVTALHSLAFHIKNSLVSPTCSRSMRGLPIHTGIANWKRFWLANRTTNTPSDNGPDILANMWLRPGFIRHATEFWLLVKATVAHLHGSPRNSTEDQVVAGSSEIETPAGLPIKYDSDMSEIHSIITSLQRISLLHL</sequence>
<comment type="subcellular location">
    <subcellularLocation>
        <location evidence="1">Nucleus</location>
    </subcellularLocation>
</comment>
<dbReference type="OrthoDB" id="654211at2759"/>
<keyword evidence="11" id="KW-1185">Reference proteome</keyword>
<evidence type="ECO:0000256" key="2">
    <source>
        <dbReference type="ARBA" id="ARBA00022723"/>
    </source>
</evidence>
<dbReference type="RefSeq" id="XP_033682824.1">
    <property type="nucleotide sequence ID" value="XM_033825875.1"/>
</dbReference>
<dbReference type="InterPro" id="IPR036236">
    <property type="entry name" value="Znf_C2H2_sf"/>
</dbReference>
<proteinExistence type="predicted"/>
<organism evidence="10 11">
    <name type="scientific">Trematosphaeria pertusa</name>
    <dbReference type="NCBI Taxonomy" id="390896"/>
    <lineage>
        <taxon>Eukaryota</taxon>
        <taxon>Fungi</taxon>
        <taxon>Dikarya</taxon>
        <taxon>Ascomycota</taxon>
        <taxon>Pezizomycotina</taxon>
        <taxon>Dothideomycetes</taxon>
        <taxon>Pleosporomycetidae</taxon>
        <taxon>Pleosporales</taxon>
        <taxon>Massarineae</taxon>
        <taxon>Trematosphaeriaceae</taxon>
        <taxon>Trematosphaeria</taxon>
    </lineage>
</organism>
<evidence type="ECO:0000313" key="11">
    <source>
        <dbReference type="Proteomes" id="UP000800094"/>
    </source>
</evidence>
<dbReference type="InterPro" id="IPR013087">
    <property type="entry name" value="Znf_C2H2_type"/>
</dbReference>
<dbReference type="GO" id="GO:0005634">
    <property type="term" value="C:nucleus"/>
    <property type="evidence" value="ECO:0007669"/>
    <property type="project" value="UniProtKB-SubCell"/>
</dbReference>
<gene>
    <name evidence="10" type="ORF">BU26DRAFT_485128</name>
</gene>
<dbReference type="GO" id="GO:0000978">
    <property type="term" value="F:RNA polymerase II cis-regulatory region sequence-specific DNA binding"/>
    <property type="evidence" value="ECO:0007669"/>
    <property type="project" value="InterPro"/>
</dbReference>
<dbReference type="SMART" id="SM00355">
    <property type="entry name" value="ZnF_C2H2"/>
    <property type="match status" value="2"/>
</dbReference>
<dbReference type="Gene3D" id="3.30.160.60">
    <property type="entry name" value="Classic Zinc Finger"/>
    <property type="match status" value="1"/>
</dbReference>
<accession>A0A6A6IE22</accession>
<keyword evidence="5" id="KW-0862">Zinc</keyword>
<feature type="region of interest" description="Disordered" evidence="8">
    <location>
        <begin position="126"/>
        <end position="163"/>
    </location>
</feature>
<evidence type="ECO:0000313" key="10">
    <source>
        <dbReference type="EMBL" id="KAF2247820.1"/>
    </source>
</evidence>
<dbReference type="PANTHER" id="PTHR40626:SF3">
    <property type="entry name" value="TRANSCRIPTION FACTOR WITH C2H2 AND ZN(2)-CYS(6) DNA BINDING DOMAIN (EUROFUNG)-RELATED"/>
    <property type="match status" value="1"/>
</dbReference>
<dbReference type="SUPFAM" id="SSF57667">
    <property type="entry name" value="beta-beta-alpha zinc fingers"/>
    <property type="match status" value="1"/>
</dbReference>
<dbReference type="FunFam" id="3.30.160.60:FF:000100">
    <property type="entry name" value="Zinc finger 45-like"/>
    <property type="match status" value="1"/>
</dbReference>